<sequence length="114" mass="12393">MRFFLLVGFAALALAGCQKSTETAITRTTANGVDTLYSKRTVVDGVARFECMASRSGQCHYLVLDPACRPDAACAKAPIRSFALAAGTTREFRGLPKGFAQCVSEDRKEQCHRE</sequence>
<evidence type="ECO:0000256" key="1">
    <source>
        <dbReference type="SAM" id="SignalP"/>
    </source>
</evidence>
<evidence type="ECO:0000313" key="2">
    <source>
        <dbReference type="EMBL" id="MBH1788979.1"/>
    </source>
</evidence>
<dbReference type="AlphaFoldDB" id="A0AA41CCV6"/>
<comment type="caution">
    <text evidence="2">The sequence shown here is derived from an EMBL/GenBank/DDBJ whole genome shotgun (WGS) entry which is preliminary data.</text>
</comment>
<dbReference type="RefSeq" id="WP_049406324.1">
    <property type="nucleotide sequence ID" value="NZ_JANKBX010000008.1"/>
</dbReference>
<keyword evidence="1" id="KW-0732">Signal</keyword>
<evidence type="ECO:0008006" key="4">
    <source>
        <dbReference type="Google" id="ProtNLM"/>
    </source>
</evidence>
<accession>A0AA41CCV6</accession>
<organism evidence="2 3">
    <name type="scientific">Stenotrophomonas maltophilia</name>
    <name type="common">Pseudomonas maltophilia</name>
    <name type="synonym">Xanthomonas maltophilia</name>
    <dbReference type="NCBI Taxonomy" id="40324"/>
    <lineage>
        <taxon>Bacteria</taxon>
        <taxon>Pseudomonadati</taxon>
        <taxon>Pseudomonadota</taxon>
        <taxon>Gammaproteobacteria</taxon>
        <taxon>Lysobacterales</taxon>
        <taxon>Lysobacteraceae</taxon>
        <taxon>Stenotrophomonas</taxon>
        <taxon>Stenotrophomonas maltophilia group</taxon>
    </lineage>
</organism>
<dbReference type="Proteomes" id="UP000634179">
    <property type="component" value="Unassembled WGS sequence"/>
</dbReference>
<gene>
    <name evidence="2" type="ORF">I5V89_03720</name>
</gene>
<reference evidence="2" key="1">
    <citation type="submission" date="2020-11" db="EMBL/GenBank/DDBJ databases">
        <title>Enhanced detection system for hospital associated transmission using whole genome sequencing surveillance.</title>
        <authorList>
            <person name="Harrison L.H."/>
            <person name="Van Tyne D."/>
            <person name="Marsh J.W."/>
            <person name="Griffith M.P."/>
            <person name="Snyder D.J."/>
            <person name="Cooper V.S."/>
            <person name="Mustapha M."/>
        </authorList>
    </citation>
    <scope>NUCLEOTIDE SEQUENCE</scope>
    <source>
        <strain evidence="2">STEN00053</strain>
    </source>
</reference>
<feature type="signal peptide" evidence="1">
    <location>
        <begin position="1"/>
        <end position="15"/>
    </location>
</feature>
<proteinExistence type="predicted"/>
<name>A0AA41CCV6_STEMA</name>
<protein>
    <recommendedName>
        <fullName evidence="4">Lipoprotein</fullName>
    </recommendedName>
</protein>
<evidence type="ECO:0000313" key="3">
    <source>
        <dbReference type="Proteomes" id="UP000634179"/>
    </source>
</evidence>
<dbReference type="PROSITE" id="PS51257">
    <property type="entry name" value="PROKAR_LIPOPROTEIN"/>
    <property type="match status" value="1"/>
</dbReference>
<feature type="chain" id="PRO_5041211005" description="Lipoprotein" evidence="1">
    <location>
        <begin position="16"/>
        <end position="114"/>
    </location>
</feature>
<dbReference type="EMBL" id="JADUOV010000002">
    <property type="protein sequence ID" value="MBH1788979.1"/>
    <property type="molecule type" value="Genomic_DNA"/>
</dbReference>